<comment type="caution">
    <text evidence="2">The sequence shown here is derived from an EMBL/GenBank/DDBJ whole genome shotgun (WGS) entry which is preliminary data.</text>
</comment>
<accession>A0A545T3X3</accession>
<organism evidence="2 3">
    <name type="scientific">Denitrobaculum tricleocarpae</name>
    <dbReference type="NCBI Taxonomy" id="2591009"/>
    <lineage>
        <taxon>Bacteria</taxon>
        <taxon>Pseudomonadati</taxon>
        <taxon>Pseudomonadota</taxon>
        <taxon>Alphaproteobacteria</taxon>
        <taxon>Rhodospirillales</taxon>
        <taxon>Rhodospirillaceae</taxon>
        <taxon>Denitrobaculum</taxon>
    </lineage>
</organism>
<dbReference type="PROSITE" id="PS51819">
    <property type="entry name" value="VOC"/>
    <property type="match status" value="1"/>
</dbReference>
<dbReference type="RefSeq" id="WP_142899464.1">
    <property type="nucleotide sequence ID" value="NZ_ML660064.1"/>
</dbReference>
<evidence type="ECO:0000259" key="1">
    <source>
        <dbReference type="PROSITE" id="PS51819"/>
    </source>
</evidence>
<dbReference type="Gene3D" id="3.10.180.10">
    <property type="entry name" value="2,3-Dihydroxybiphenyl 1,2-Dioxygenase, domain 1"/>
    <property type="match status" value="1"/>
</dbReference>
<dbReference type="SUPFAM" id="SSF54593">
    <property type="entry name" value="Glyoxalase/Bleomycin resistance protein/Dihydroxybiphenyl dioxygenase"/>
    <property type="match status" value="1"/>
</dbReference>
<dbReference type="Proteomes" id="UP000315252">
    <property type="component" value="Unassembled WGS sequence"/>
</dbReference>
<evidence type="ECO:0000313" key="2">
    <source>
        <dbReference type="EMBL" id="TQV71917.1"/>
    </source>
</evidence>
<proteinExistence type="predicted"/>
<keyword evidence="3" id="KW-1185">Reference proteome</keyword>
<dbReference type="AlphaFoldDB" id="A0A545T3X3"/>
<dbReference type="PANTHER" id="PTHR40265:SF1">
    <property type="entry name" value="GLYOXALASE-LIKE DOMAIN-CONTAINING PROTEIN"/>
    <property type="match status" value="1"/>
</dbReference>
<dbReference type="PANTHER" id="PTHR40265">
    <property type="entry name" value="BLL2707 PROTEIN"/>
    <property type="match status" value="1"/>
</dbReference>
<protein>
    <submittedName>
        <fullName evidence="2">VOC family protein</fullName>
    </submittedName>
</protein>
<reference evidence="2 3" key="1">
    <citation type="submission" date="2019-06" db="EMBL/GenBank/DDBJ databases">
        <title>Whole genome sequence for Rhodospirillaceae sp. R148.</title>
        <authorList>
            <person name="Wang G."/>
        </authorList>
    </citation>
    <scope>NUCLEOTIDE SEQUENCE [LARGE SCALE GENOMIC DNA]</scope>
    <source>
        <strain evidence="2 3">R148</strain>
    </source>
</reference>
<dbReference type="InterPro" id="IPR029068">
    <property type="entry name" value="Glyas_Bleomycin-R_OHBP_Dase"/>
</dbReference>
<evidence type="ECO:0000313" key="3">
    <source>
        <dbReference type="Proteomes" id="UP000315252"/>
    </source>
</evidence>
<gene>
    <name evidence="2" type="ORF">FKG95_26440</name>
</gene>
<dbReference type="Pfam" id="PF13468">
    <property type="entry name" value="Glyoxalase_3"/>
    <property type="match status" value="1"/>
</dbReference>
<name>A0A545T3X3_9PROT</name>
<dbReference type="EMBL" id="VHSH01000013">
    <property type="protein sequence ID" value="TQV71917.1"/>
    <property type="molecule type" value="Genomic_DNA"/>
</dbReference>
<dbReference type="InterPro" id="IPR037523">
    <property type="entry name" value="VOC_core"/>
</dbReference>
<dbReference type="OrthoDB" id="9812467at2"/>
<dbReference type="InterPro" id="IPR025870">
    <property type="entry name" value="Glyoxalase-like_dom"/>
</dbReference>
<feature type="domain" description="VOC" evidence="1">
    <location>
        <begin position="6"/>
        <end position="159"/>
    </location>
</feature>
<sequence>MNTGRPIDHIVLAVHDLDAAAAVYQELGFTLTPRATHEDRMGTSNRIAQFAGKNFIEILEVDRPDKLEPHDFSKEPPFFSFGGQSKALLEEREGISMLVFAGEDAHADAARFNAAGVPTYEVFDFDRKARLPGGDEVTVSFSLTFATSPDMPEIAFFVCQNRAPQYFWKPEFQQHENGAQVICAVYIASPDPARDAAFVSRMFDGEVSGIDGGKAVACGAGQEVRILTPEAAMERDSSLKLTSECSPVFVGIALTSREPRVTTPAAAACGIFIEWIEIS</sequence>